<comment type="caution">
    <text evidence="1">The sequence shown here is derived from an EMBL/GenBank/DDBJ whole genome shotgun (WGS) entry which is preliminary data.</text>
</comment>
<organism evidence="1 2">
    <name type="scientific">Camellia lanceoleosa</name>
    <dbReference type="NCBI Taxonomy" id="1840588"/>
    <lineage>
        <taxon>Eukaryota</taxon>
        <taxon>Viridiplantae</taxon>
        <taxon>Streptophyta</taxon>
        <taxon>Embryophyta</taxon>
        <taxon>Tracheophyta</taxon>
        <taxon>Spermatophyta</taxon>
        <taxon>Magnoliopsida</taxon>
        <taxon>eudicotyledons</taxon>
        <taxon>Gunneridae</taxon>
        <taxon>Pentapetalae</taxon>
        <taxon>asterids</taxon>
        <taxon>Ericales</taxon>
        <taxon>Theaceae</taxon>
        <taxon>Camellia</taxon>
    </lineage>
</organism>
<evidence type="ECO:0000313" key="1">
    <source>
        <dbReference type="EMBL" id="KAI8027906.1"/>
    </source>
</evidence>
<reference evidence="1 2" key="1">
    <citation type="journal article" date="2022" name="Plant J.">
        <title>Chromosome-level genome of Camellia lanceoleosa provides a valuable resource for understanding genome evolution and self-incompatibility.</title>
        <authorList>
            <person name="Gong W."/>
            <person name="Xiao S."/>
            <person name="Wang L."/>
            <person name="Liao Z."/>
            <person name="Chang Y."/>
            <person name="Mo W."/>
            <person name="Hu G."/>
            <person name="Li W."/>
            <person name="Zhao G."/>
            <person name="Zhu H."/>
            <person name="Hu X."/>
            <person name="Ji K."/>
            <person name="Xiang X."/>
            <person name="Song Q."/>
            <person name="Yuan D."/>
            <person name="Jin S."/>
            <person name="Zhang L."/>
        </authorList>
    </citation>
    <scope>NUCLEOTIDE SEQUENCE [LARGE SCALE GENOMIC DNA]</scope>
    <source>
        <strain evidence="1">SQ_2022a</strain>
    </source>
</reference>
<dbReference type="EMBL" id="CM045760">
    <property type="protein sequence ID" value="KAI8027906.1"/>
    <property type="molecule type" value="Genomic_DNA"/>
</dbReference>
<accession>A0ACC0IVG7</accession>
<proteinExistence type="predicted"/>
<protein>
    <submittedName>
        <fullName evidence="1">Uncharacterized protein</fullName>
    </submittedName>
</protein>
<sequence>MKGLKMELSLHCIHGAKPLLPFLTSRPISRFQPRCQLALSIGCRDHFPSKHSKMKGARKVNFTTRITSTSIQPMTEELVEDKSKDVPTSRDSIRRRFLDFYASRGHKVLPSASLVPDDPTVLLTIAGMLQFKPIFLGK</sequence>
<dbReference type="Proteomes" id="UP001060215">
    <property type="component" value="Chromosome 3"/>
</dbReference>
<gene>
    <name evidence="1" type="ORF">LOK49_LG02G03987</name>
</gene>
<keyword evidence="2" id="KW-1185">Reference proteome</keyword>
<evidence type="ECO:0000313" key="2">
    <source>
        <dbReference type="Proteomes" id="UP001060215"/>
    </source>
</evidence>
<name>A0ACC0IVG7_9ERIC</name>